<evidence type="ECO:0000313" key="3">
    <source>
        <dbReference type="Proteomes" id="UP000271624"/>
    </source>
</evidence>
<evidence type="ECO:0000259" key="1">
    <source>
        <dbReference type="Pfam" id="PF13471"/>
    </source>
</evidence>
<dbReference type="InterPro" id="IPR032708">
    <property type="entry name" value="McjB_C"/>
</dbReference>
<keyword evidence="3" id="KW-1185">Reference proteome</keyword>
<evidence type="ECO:0000313" key="2">
    <source>
        <dbReference type="EMBL" id="RUT00260.1"/>
    </source>
</evidence>
<dbReference type="InterPro" id="IPR053521">
    <property type="entry name" value="McjB-like"/>
</dbReference>
<dbReference type="NCBIfam" id="NF033537">
    <property type="entry name" value="lasso_biosyn_B2"/>
    <property type="match status" value="1"/>
</dbReference>
<feature type="domain" description="Microcin J25-processing protein McjB C-terminal" evidence="1">
    <location>
        <begin position="53"/>
        <end position="131"/>
    </location>
</feature>
<proteinExistence type="predicted"/>
<reference evidence="2" key="2">
    <citation type="journal article" date="2019" name="Genome Biol. Evol.">
        <title>Day and night: Metabolic profiles and evolutionary relationships of six axenic non-marine cyanobacteria.</title>
        <authorList>
            <person name="Will S.E."/>
            <person name="Henke P."/>
            <person name="Boedeker C."/>
            <person name="Huang S."/>
            <person name="Brinkmann H."/>
            <person name="Rohde M."/>
            <person name="Jarek M."/>
            <person name="Friedl T."/>
            <person name="Seufert S."/>
            <person name="Schumacher M."/>
            <person name="Overmann J."/>
            <person name="Neumann-Schaal M."/>
            <person name="Petersen J."/>
        </authorList>
    </citation>
    <scope>NUCLEOTIDE SEQUENCE [LARGE SCALE GENOMIC DNA]</scope>
    <source>
        <strain evidence="2">PCC 7102</strain>
    </source>
</reference>
<organism evidence="2 3">
    <name type="scientific">Dulcicalothrix desertica PCC 7102</name>
    <dbReference type="NCBI Taxonomy" id="232991"/>
    <lineage>
        <taxon>Bacteria</taxon>
        <taxon>Bacillati</taxon>
        <taxon>Cyanobacteriota</taxon>
        <taxon>Cyanophyceae</taxon>
        <taxon>Nostocales</taxon>
        <taxon>Calotrichaceae</taxon>
        <taxon>Dulcicalothrix</taxon>
    </lineage>
</organism>
<protein>
    <recommendedName>
        <fullName evidence="1">Microcin J25-processing protein McjB C-terminal domain-containing protein</fullName>
    </recommendedName>
</protein>
<name>A0A3S1C4Y1_9CYAN</name>
<accession>A0A3S1C4Y1</accession>
<reference evidence="2" key="1">
    <citation type="submission" date="2018-12" db="EMBL/GenBank/DDBJ databases">
        <authorList>
            <person name="Will S."/>
            <person name="Neumann-Schaal M."/>
            <person name="Henke P."/>
        </authorList>
    </citation>
    <scope>NUCLEOTIDE SEQUENCE</scope>
    <source>
        <strain evidence="2">PCC 7102</strain>
    </source>
</reference>
<gene>
    <name evidence="2" type="ORF">DSM106972_077080</name>
</gene>
<dbReference type="Pfam" id="PF13471">
    <property type="entry name" value="Transglut_core3"/>
    <property type="match status" value="1"/>
</dbReference>
<sequence length="139" mass="15416">MTNRARVLLLAASILLTGVRLGLLLLPFCNLIKLVTRISEGFLHSYATNKVSLGQIVWAVNVVTRYMPGGAKCLARALTTQILMNWCGYKPELRIGVARSETGTFEAHAWVEYQGRVVMGYLQDLPRFVPLPSLEGVKI</sequence>
<comment type="caution">
    <text evidence="2">The sequence shown here is derived from an EMBL/GenBank/DDBJ whole genome shotgun (WGS) entry which is preliminary data.</text>
</comment>
<dbReference type="Proteomes" id="UP000271624">
    <property type="component" value="Unassembled WGS sequence"/>
</dbReference>
<dbReference type="EMBL" id="RSCL01000025">
    <property type="protein sequence ID" value="RUT00260.1"/>
    <property type="molecule type" value="Genomic_DNA"/>
</dbReference>
<dbReference type="AlphaFoldDB" id="A0A3S1C4Y1"/>